<keyword evidence="3 6" id="KW-0812">Transmembrane</keyword>
<evidence type="ECO:0000256" key="5">
    <source>
        <dbReference type="ARBA" id="ARBA00023136"/>
    </source>
</evidence>
<feature type="transmembrane region" description="Helical" evidence="6">
    <location>
        <begin position="88"/>
        <end position="110"/>
    </location>
</feature>
<accession>A0A0A2MA18</accession>
<evidence type="ECO:0000256" key="6">
    <source>
        <dbReference type="SAM" id="Phobius"/>
    </source>
</evidence>
<evidence type="ECO:0000313" key="8">
    <source>
        <dbReference type="Proteomes" id="UP000030121"/>
    </source>
</evidence>
<dbReference type="GO" id="GO:0005886">
    <property type="term" value="C:plasma membrane"/>
    <property type="evidence" value="ECO:0007669"/>
    <property type="project" value="UniProtKB-SubCell"/>
</dbReference>
<feature type="transmembrane region" description="Helical" evidence="6">
    <location>
        <begin position="398"/>
        <end position="421"/>
    </location>
</feature>
<dbReference type="PANTHER" id="PTHR30250:SF11">
    <property type="entry name" value="O-ANTIGEN TRANSPORTER-RELATED"/>
    <property type="match status" value="1"/>
</dbReference>
<evidence type="ECO:0000256" key="2">
    <source>
        <dbReference type="ARBA" id="ARBA00022475"/>
    </source>
</evidence>
<feature type="transmembrane region" description="Helical" evidence="6">
    <location>
        <begin position="344"/>
        <end position="361"/>
    </location>
</feature>
<dbReference type="OrthoDB" id="9814608at2"/>
<comment type="caution">
    <text evidence="7">The sequence shown here is derived from an EMBL/GenBank/DDBJ whole genome shotgun (WGS) entry which is preliminary data.</text>
</comment>
<feature type="transmembrane region" description="Helical" evidence="6">
    <location>
        <begin position="45"/>
        <end position="67"/>
    </location>
</feature>
<feature type="transmembrane region" description="Helical" evidence="6">
    <location>
        <begin position="147"/>
        <end position="168"/>
    </location>
</feature>
<feature type="transmembrane region" description="Helical" evidence="6">
    <location>
        <begin position="221"/>
        <end position="242"/>
    </location>
</feature>
<sequence>MSLYKNLFKQTFIYGIATVLPRMISFLLNPLYVKYLPNKSEFGEVTVVFAYMVFFNVLLSYGMETAFFRFYNKRDDKQEVVETTTLSIFWTSVAFLGLSLLFKNSLAAFLNIDSQYITYTIWILALDALVVVPFCKLRAFQRPMRYAVIKIGNVLINLGLNIFFLIFLPKLAQSHPDTFFQSLYIPDFQVGYVFVANLLASLATVLVFVPDYFTLKWKFNLPLWKQMVAYGLPVLFAGLAFGVNEHFDKILLERMHVSLSDIGAYAACYKIGLFMVLYRTAYTLGIEPFFFSHAGNENAPQTYATVTKYFVIFGSLIFLGVVVFSDIIKQVLVPNPEYWDAMKVVPLIILANFFLGIYTNLSVWYKLIDKTKVGAYISAFGAVVTLALNFLLIPKFSYVGSAIATLAAYGSMMGISYYLGNKHYPIPYDKKRIFGYLGVSTVLAALSFYVECFRESYIFGLAAMLVFGYFIYYNEKATLLRILKRKTA</sequence>
<dbReference type="eggNOG" id="COG2244">
    <property type="taxonomic scope" value="Bacteria"/>
</dbReference>
<evidence type="ECO:0000256" key="4">
    <source>
        <dbReference type="ARBA" id="ARBA00022989"/>
    </source>
</evidence>
<feature type="transmembrane region" description="Helical" evidence="6">
    <location>
        <begin position="262"/>
        <end position="282"/>
    </location>
</feature>
<evidence type="ECO:0000313" key="7">
    <source>
        <dbReference type="EMBL" id="KGO89104.1"/>
    </source>
</evidence>
<dbReference type="STRING" id="1121899.GCA_000430025_02110"/>
<dbReference type="EMBL" id="JRLW01000012">
    <property type="protein sequence ID" value="KGO89104.1"/>
    <property type="molecule type" value="Genomic_DNA"/>
</dbReference>
<reference evidence="7 8" key="1">
    <citation type="submission" date="2013-09" db="EMBL/GenBank/DDBJ databases">
        <authorList>
            <person name="Zeng Z."/>
            <person name="Chen C."/>
        </authorList>
    </citation>
    <scope>NUCLEOTIDE SEQUENCE [LARGE SCALE GENOMIC DNA]</scope>
    <source>
        <strain evidence="7 8">GH29-5</strain>
    </source>
</reference>
<dbReference type="PANTHER" id="PTHR30250">
    <property type="entry name" value="PST FAMILY PREDICTED COLANIC ACID TRANSPORTER"/>
    <property type="match status" value="1"/>
</dbReference>
<protein>
    <submittedName>
        <fullName evidence="7">Polysaccharide biosynthesis protein</fullName>
    </submittedName>
</protein>
<dbReference type="InterPro" id="IPR050833">
    <property type="entry name" value="Poly_Biosynth_Transport"/>
</dbReference>
<dbReference type="InterPro" id="IPR002797">
    <property type="entry name" value="Polysacc_synth"/>
</dbReference>
<gene>
    <name evidence="7" type="ORF">Q764_09960</name>
</gene>
<proteinExistence type="predicted"/>
<feature type="transmembrane region" description="Helical" evidence="6">
    <location>
        <begin position="116"/>
        <end position="135"/>
    </location>
</feature>
<name>A0A0A2MA18_9FLAO</name>
<keyword evidence="4 6" id="KW-1133">Transmembrane helix</keyword>
<organism evidence="7 8">
    <name type="scientific">Flavobacterium suncheonense GH29-5 = DSM 17707</name>
    <dbReference type="NCBI Taxonomy" id="1121899"/>
    <lineage>
        <taxon>Bacteria</taxon>
        <taxon>Pseudomonadati</taxon>
        <taxon>Bacteroidota</taxon>
        <taxon>Flavobacteriia</taxon>
        <taxon>Flavobacteriales</taxon>
        <taxon>Flavobacteriaceae</taxon>
        <taxon>Flavobacterium</taxon>
    </lineage>
</organism>
<keyword evidence="2" id="KW-1003">Cell membrane</keyword>
<feature type="transmembrane region" description="Helical" evidence="6">
    <location>
        <begin position="303"/>
        <end position="324"/>
    </location>
</feature>
<feature type="transmembrane region" description="Helical" evidence="6">
    <location>
        <begin position="12"/>
        <end position="33"/>
    </location>
</feature>
<dbReference type="Proteomes" id="UP000030121">
    <property type="component" value="Unassembled WGS sequence"/>
</dbReference>
<feature type="transmembrane region" description="Helical" evidence="6">
    <location>
        <begin position="373"/>
        <end position="392"/>
    </location>
</feature>
<feature type="transmembrane region" description="Helical" evidence="6">
    <location>
        <begin position="456"/>
        <end position="474"/>
    </location>
</feature>
<dbReference type="AlphaFoldDB" id="A0A0A2MA18"/>
<dbReference type="Pfam" id="PF01943">
    <property type="entry name" value="Polysacc_synt"/>
    <property type="match status" value="1"/>
</dbReference>
<comment type="subcellular location">
    <subcellularLocation>
        <location evidence="1">Cell membrane</location>
        <topology evidence="1">Multi-pass membrane protein</topology>
    </subcellularLocation>
</comment>
<keyword evidence="8" id="KW-1185">Reference proteome</keyword>
<dbReference type="RefSeq" id="WP_026980536.1">
    <property type="nucleotide sequence ID" value="NZ_AUCZ01000010.1"/>
</dbReference>
<evidence type="ECO:0000256" key="1">
    <source>
        <dbReference type="ARBA" id="ARBA00004651"/>
    </source>
</evidence>
<evidence type="ECO:0000256" key="3">
    <source>
        <dbReference type="ARBA" id="ARBA00022692"/>
    </source>
</evidence>
<keyword evidence="5 6" id="KW-0472">Membrane</keyword>
<feature type="transmembrane region" description="Helical" evidence="6">
    <location>
        <begin position="188"/>
        <end position="209"/>
    </location>
</feature>
<feature type="transmembrane region" description="Helical" evidence="6">
    <location>
        <begin position="433"/>
        <end position="450"/>
    </location>
</feature>